<organism evidence="1 2">
    <name type="scientific">Anaerocolumna aminovalerica</name>
    <dbReference type="NCBI Taxonomy" id="1527"/>
    <lineage>
        <taxon>Bacteria</taxon>
        <taxon>Bacillati</taxon>
        <taxon>Bacillota</taxon>
        <taxon>Clostridia</taxon>
        <taxon>Lachnospirales</taxon>
        <taxon>Lachnospiraceae</taxon>
        <taxon>Anaerocolumna</taxon>
    </lineage>
</organism>
<dbReference type="GO" id="GO:0009116">
    <property type="term" value="P:nucleoside metabolic process"/>
    <property type="evidence" value="ECO:0007669"/>
    <property type="project" value="InterPro"/>
</dbReference>
<dbReference type="PANTHER" id="PTHR37822">
    <property type="entry name" value="SPORE PHOTOPRODUCT LYASE-RELATED"/>
    <property type="match status" value="1"/>
</dbReference>
<gene>
    <name evidence="1" type="ORF">SAMN04489757_14425</name>
</gene>
<reference evidence="1 2" key="1">
    <citation type="submission" date="2016-10" db="EMBL/GenBank/DDBJ databases">
        <authorList>
            <person name="de Groot N.N."/>
        </authorList>
    </citation>
    <scope>NUCLEOTIDE SEQUENCE [LARGE SCALE GENOMIC DNA]</scope>
    <source>
        <strain evidence="1 2">DSM 1283</strain>
    </source>
</reference>
<accession>A0A1I5IH44</accession>
<dbReference type="GO" id="GO:0042601">
    <property type="term" value="C:endospore-forming forespore"/>
    <property type="evidence" value="ECO:0007669"/>
    <property type="project" value="TreeGrafter"/>
</dbReference>
<dbReference type="Gene3D" id="3.40.50.1580">
    <property type="entry name" value="Nucleoside phosphorylase domain"/>
    <property type="match status" value="1"/>
</dbReference>
<dbReference type="AlphaFoldDB" id="A0A1I5IH44"/>
<dbReference type="InterPro" id="IPR049539">
    <property type="entry name" value="SPL"/>
</dbReference>
<dbReference type="PANTHER" id="PTHR37822:SF2">
    <property type="entry name" value="SPORE PHOTOPRODUCT LYASE"/>
    <property type="match status" value="1"/>
</dbReference>
<keyword evidence="2" id="KW-1185">Reference proteome</keyword>
<dbReference type="EMBL" id="FOWD01000044">
    <property type="protein sequence ID" value="SFO59576.1"/>
    <property type="molecule type" value="Genomic_DNA"/>
</dbReference>
<dbReference type="GO" id="GO:1904047">
    <property type="term" value="F:S-adenosyl-L-methionine binding"/>
    <property type="evidence" value="ECO:0007669"/>
    <property type="project" value="TreeGrafter"/>
</dbReference>
<dbReference type="SUPFAM" id="SSF53167">
    <property type="entry name" value="Purine and uridine phosphorylases"/>
    <property type="match status" value="1"/>
</dbReference>
<protein>
    <submittedName>
        <fullName evidence="1">Nucleoside phosphorylase</fullName>
    </submittedName>
</protein>
<dbReference type="GO" id="GO:0003913">
    <property type="term" value="F:DNA photolyase activity"/>
    <property type="evidence" value="ECO:0007669"/>
    <property type="project" value="TreeGrafter"/>
</dbReference>
<proteinExistence type="predicted"/>
<name>A0A1I5IH44_9FIRM</name>
<dbReference type="STRING" id="1527.SAMN04489757_14425"/>
<dbReference type="InterPro" id="IPR035994">
    <property type="entry name" value="Nucleoside_phosphorylase_sf"/>
</dbReference>
<dbReference type="OrthoDB" id="21362at2"/>
<evidence type="ECO:0000313" key="1">
    <source>
        <dbReference type="EMBL" id="SFO59576.1"/>
    </source>
</evidence>
<evidence type="ECO:0000313" key="2">
    <source>
        <dbReference type="Proteomes" id="UP000198806"/>
    </source>
</evidence>
<dbReference type="GO" id="GO:0051539">
    <property type="term" value="F:4 iron, 4 sulfur cluster binding"/>
    <property type="evidence" value="ECO:0007669"/>
    <property type="project" value="TreeGrafter"/>
</dbReference>
<dbReference type="Proteomes" id="UP000198806">
    <property type="component" value="Unassembled WGS sequence"/>
</dbReference>
<dbReference type="RefSeq" id="WP_091688472.1">
    <property type="nucleotide sequence ID" value="NZ_BAABFM010000019.1"/>
</dbReference>
<sequence>MIYISTALYCEAQPFIRHYNLKKDMIESKFQIFRNDSILLIITKTGSMNAAIGVTYLCTGHIPGPSDLFINIGICAGMNNDISVGTLFLCNKITEQVTNRSYYPDVLFAHPFLEGSIISSPNIINNKREEKYVNGKAGMDKECLIDMEAAGAYQGASIFFQPHQLIFLKVVSDYGTGEKVTPEKVTDLIGSNIEKITSWLEQIHRNCLVNQISFLEEEEECIRKVIVNLQCSVSMEHQLRQILRYYKLAHGSFCERLNQYMNNPDMPCKTKTEGKKYFEQLKSKLI</sequence>